<accession>A0A1Y1KAT1</accession>
<name>A0A1Y1KAT1_PHOPY</name>
<reference evidence="1" key="1">
    <citation type="journal article" date="2016" name="Sci. Rep.">
        <title>Molecular characterization of firefly nuptial gifts: a multi-omics approach sheds light on postcopulatory sexual selection.</title>
        <authorList>
            <person name="Al-Wathiqui N."/>
            <person name="Fallon T.R."/>
            <person name="South A."/>
            <person name="Weng J.K."/>
            <person name="Lewis S.M."/>
        </authorList>
    </citation>
    <scope>NUCLEOTIDE SEQUENCE</scope>
</reference>
<protein>
    <submittedName>
        <fullName evidence="1">Uncharacterized protein</fullName>
    </submittedName>
</protein>
<dbReference type="AlphaFoldDB" id="A0A1Y1KAT1"/>
<dbReference type="EMBL" id="GEZM01092382">
    <property type="protein sequence ID" value="JAV56574.1"/>
    <property type="molecule type" value="Transcribed_RNA"/>
</dbReference>
<evidence type="ECO:0000313" key="1">
    <source>
        <dbReference type="EMBL" id="JAV56576.1"/>
    </source>
</evidence>
<dbReference type="EMBL" id="GEZM01092381">
    <property type="protein sequence ID" value="JAV56575.1"/>
    <property type="molecule type" value="Transcribed_RNA"/>
</dbReference>
<proteinExistence type="predicted"/>
<dbReference type="EMBL" id="GEZM01092380">
    <property type="protein sequence ID" value="JAV56576.1"/>
    <property type="molecule type" value="Transcribed_RNA"/>
</dbReference>
<organism evidence="1">
    <name type="scientific">Photinus pyralis</name>
    <name type="common">Common eastern firefly</name>
    <name type="synonym">Lampyris pyralis</name>
    <dbReference type="NCBI Taxonomy" id="7054"/>
    <lineage>
        <taxon>Eukaryota</taxon>
        <taxon>Metazoa</taxon>
        <taxon>Ecdysozoa</taxon>
        <taxon>Arthropoda</taxon>
        <taxon>Hexapoda</taxon>
        <taxon>Insecta</taxon>
        <taxon>Pterygota</taxon>
        <taxon>Neoptera</taxon>
        <taxon>Endopterygota</taxon>
        <taxon>Coleoptera</taxon>
        <taxon>Polyphaga</taxon>
        <taxon>Elateriformia</taxon>
        <taxon>Elateroidea</taxon>
        <taxon>Lampyridae</taxon>
        <taxon>Lampyrinae</taxon>
        <taxon>Photinus</taxon>
    </lineage>
</organism>
<sequence>MVALPEMPEVVSNFVILNGNLYFLLHFWILPEISVPLISTCRIYHLWLLNYLQRLGEEVPVRRVWEPRGQKKKKMGRPRQTWNQVVTKILHEKVVSWEEGKILARNKKEWSESEFVYAYEH</sequence>